<comment type="caution">
    <text evidence="2">The sequence shown here is derived from an EMBL/GenBank/DDBJ whole genome shotgun (WGS) entry which is preliminary data.</text>
</comment>
<dbReference type="InterPro" id="IPR021675">
    <property type="entry name" value="DUF3261"/>
</dbReference>
<evidence type="ECO:0000313" key="2">
    <source>
        <dbReference type="EMBL" id="PWN55578.1"/>
    </source>
</evidence>
<accession>A0A363UJH5</accession>
<sequence>MVGHGGAGRSRSGGGAQGCDAGAAVRGRGCRPDRGAAVRPAAGSGRRRATWPGGRGHAWTVWLGAGGIQRVSSVRAAAGAGPGHRLRRLCCGDGARPPAHAGRHRALHADHVAGIRPAGSERDTGPGRVRCHGGVRCCGRLCLNAWVVAGRLVEGAMMQRWMLPLLVACVLPACTRWLGVPPCTPILPPQPVVGWPVAKDWAELVRLQPQGGDERRLVAVVSRDPERLQLRGLSPLGLDWFRLEYEAGEPVVEWIGGPPADFDARVLVGDFQLVHWPVERLQAQLPRGRWSLTERNGLRTLSCGNQLVATVEYLADGGWRLFNPGLGYTLVGQPLGATGTKPPSGP</sequence>
<feature type="region of interest" description="Disordered" evidence="1">
    <location>
        <begin position="1"/>
        <end position="53"/>
    </location>
</feature>
<gene>
    <name evidence="2" type="ORF">DEH80_11915</name>
</gene>
<dbReference type="Proteomes" id="UP000251800">
    <property type="component" value="Unassembled WGS sequence"/>
</dbReference>
<organism evidence="2 3">
    <name type="scientific">Abyssibacter profundi</name>
    <dbReference type="NCBI Taxonomy" id="2182787"/>
    <lineage>
        <taxon>Bacteria</taxon>
        <taxon>Pseudomonadati</taxon>
        <taxon>Pseudomonadota</taxon>
        <taxon>Gammaproteobacteria</taxon>
        <taxon>Chromatiales</taxon>
        <taxon>Oceanococcaceae</taxon>
        <taxon>Abyssibacter</taxon>
    </lineage>
</organism>
<dbReference type="AlphaFoldDB" id="A0A363UJH5"/>
<evidence type="ECO:0000313" key="3">
    <source>
        <dbReference type="Proteomes" id="UP000251800"/>
    </source>
</evidence>
<reference evidence="2 3" key="1">
    <citation type="submission" date="2018-05" db="EMBL/GenBank/DDBJ databases">
        <title>Abyssibacter profundi OUC007T gen. nov., sp. nov, a marine bacterium isolated from seawater of the Mariana Trench.</title>
        <authorList>
            <person name="Zhou S."/>
        </authorList>
    </citation>
    <scope>NUCLEOTIDE SEQUENCE [LARGE SCALE GENOMIC DNA]</scope>
    <source>
        <strain evidence="2 3">OUC007</strain>
    </source>
</reference>
<protein>
    <recommendedName>
        <fullName evidence="4">DUF3261 domain-containing protein</fullName>
    </recommendedName>
</protein>
<keyword evidence="3" id="KW-1185">Reference proteome</keyword>
<evidence type="ECO:0000256" key="1">
    <source>
        <dbReference type="SAM" id="MobiDB-lite"/>
    </source>
</evidence>
<evidence type="ECO:0008006" key="4">
    <source>
        <dbReference type="Google" id="ProtNLM"/>
    </source>
</evidence>
<dbReference type="OrthoDB" id="6228084at2"/>
<feature type="compositionally biased region" description="Gly residues" evidence="1">
    <location>
        <begin position="1"/>
        <end position="17"/>
    </location>
</feature>
<dbReference type="EMBL" id="QEQK01000010">
    <property type="protein sequence ID" value="PWN55578.1"/>
    <property type="molecule type" value="Genomic_DNA"/>
</dbReference>
<name>A0A363UJH5_9GAMM</name>
<dbReference type="Pfam" id="PF11659">
    <property type="entry name" value="DUF3261"/>
    <property type="match status" value="1"/>
</dbReference>
<proteinExistence type="predicted"/>